<evidence type="ECO:0000313" key="7">
    <source>
        <dbReference type="Proteomes" id="UP000076552"/>
    </source>
</evidence>
<dbReference type="PANTHER" id="PTHR33365">
    <property type="entry name" value="YALI0B05434P"/>
    <property type="match status" value="1"/>
</dbReference>
<keyword evidence="5" id="KW-0472">Membrane</keyword>
<name>A0A166U909_9PEZI</name>
<feature type="compositionally biased region" description="Basic and acidic residues" evidence="4">
    <location>
        <begin position="163"/>
        <end position="174"/>
    </location>
</feature>
<evidence type="ECO:0000256" key="1">
    <source>
        <dbReference type="ARBA" id="ARBA00004685"/>
    </source>
</evidence>
<keyword evidence="7" id="KW-1185">Reference proteome</keyword>
<dbReference type="STRING" id="708197.A0A166U909"/>
<organism evidence="6 7">
    <name type="scientific">Colletotrichum tofieldiae</name>
    <dbReference type="NCBI Taxonomy" id="708197"/>
    <lineage>
        <taxon>Eukaryota</taxon>
        <taxon>Fungi</taxon>
        <taxon>Dikarya</taxon>
        <taxon>Ascomycota</taxon>
        <taxon>Pezizomycotina</taxon>
        <taxon>Sordariomycetes</taxon>
        <taxon>Hypocreomycetidae</taxon>
        <taxon>Glomerellales</taxon>
        <taxon>Glomerellaceae</taxon>
        <taxon>Colletotrichum</taxon>
        <taxon>Colletotrichum spaethianum species complex</taxon>
    </lineage>
</organism>
<reference evidence="6 7" key="1">
    <citation type="submission" date="2015-06" db="EMBL/GenBank/DDBJ databases">
        <title>Survival trade-offs in plant roots during colonization by closely related pathogenic and mutualistic fungi.</title>
        <authorList>
            <person name="Hacquard S."/>
            <person name="Kracher B."/>
            <person name="Hiruma K."/>
            <person name="Weinman A."/>
            <person name="Muench P."/>
            <person name="Garrido Oter R."/>
            <person name="Ver Loren van Themaat E."/>
            <person name="Dallerey J.-F."/>
            <person name="Damm U."/>
            <person name="Henrissat B."/>
            <person name="Lespinet O."/>
            <person name="Thon M."/>
            <person name="Kemen E."/>
            <person name="McHardy A.C."/>
            <person name="Schulze-Lefert P."/>
            <person name="O'Connell R.J."/>
        </authorList>
    </citation>
    <scope>NUCLEOTIDE SEQUENCE [LARGE SCALE GENOMIC DNA]</scope>
    <source>
        <strain evidence="6 7">0861</strain>
    </source>
</reference>
<dbReference type="Proteomes" id="UP000076552">
    <property type="component" value="Unassembled WGS sequence"/>
</dbReference>
<dbReference type="OrthoDB" id="3687641at2759"/>
<evidence type="ECO:0008006" key="8">
    <source>
        <dbReference type="Google" id="ProtNLM"/>
    </source>
</evidence>
<protein>
    <recommendedName>
        <fullName evidence="8">Tat pathway signal sequence</fullName>
    </recommendedName>
</protein>
<evidence type="ECO:0000256" key="2">
    <source>
        <dbReference type="ARBA" id="ARBA00023002"/>
    </source>
</evidence>
<keyword evidence="2" id="KW-0560">Oxidoreductase</keyword>
<dbReference type="AlphaFoldDB" id="A0A166U909"/>
<feature type="transmembrane region" description="Helical" evidence="5">
    <location>
        <begin position="40"/>
        <end position="59"/>
    </location>
</feature>
<dbReference type="PANTHER" id="PTHR33365:SF11">
    <property type="entry name" value="TAT PATHWAY SIGNAL SEQUENCE"/>
    <property type="match status" value="1"/>
</dbReference>
<evidence type="ECO:0000256" key="4">
    <source>
        <dbReference type="SAM" id="MobiDB-lite"/>
    </source>
</evidence>
<sequence>MPAWLDKTHQYAQVRNEAEAGEETPARKSRLRHYWQCGRIHLFYVFLLILVASISRYTLPSKAQHEYYGDEPVKTELRLSTVPKTFELDLNYAMPPSREVNEAWASLFPKEGGFFKHPKLAPQKSCIAVFHQLHCLDMIRQALYEARPDMIEQAHNGSNPADPHSDHGTTHDHNHAHDMYHIGHCFDLIRQSITCKPDLTIEVGDPAVGGVTGFGTEHRCVNWQQLMNWMRDNE</sequence>
<feature type="region of interest" description="Disordered" evidence="4">
    <location>
        <begin position="153"/>
        <end position="174"/>
    </location>
</feature>
<dbReference type="EMBL" id="LFIV01000048">
    <property type="protein sequence ID" value="KZL73114.1"/>
    <property type="molecule type" value="Genomic_DNA"/>
</dbReference>
<proteinExistence type="inferred from homology"/>
<keyword evidence="5" id="KW-0812">Transmembrane</keyword>
<gene>
    <name evidence="6" type="ORF">CT0861_02518</name>
</gene>
<evidence type="ECO:0000313" key="6">
    <source>
        <dbReference type="EMBL" id="KZL73114.1"/>
    </source>
</evidence>
<comment type="caution">
    <text evidence="6">The sequence shown here is derived from an EMBL/GenBank/DDBJ whole genome shotgun (WGS) entry which is preliminary data.</text>
</comment>
<dbReference type="GO" id="GO:0043386">
    <property type="term" value="P:mycotoxin biosynthetic process"/>
    <property type="evidence" value="ECO:0007669"/>
    <property type="project" value="InterPro"/>
</dbReference>
<dbReference type="Pfam" id="PF11807">
    <property type="entry name" value="UstYa"/>
    <property type="match status" value="1"/>
</dbReference>
<comment type="pathway">
    <text evidence="1">Mycotoxin biosynthesis.</text>
</comment>
<comment type="similarity">
    <text evidence="3">Belongs to the ustYa family.</text>
</comment>
<dbReference type="InterPro" id="IPR021765">
    <property type="entry name" value="UstYa-like"/>
</dbReference>
<accession>A0A166U909</accession>
<dbReference type="GO" id="GO:0016491">
    <property type="term" value="F:oxidoreductase activity"/>
    <property type="evidence" value="ECO:0007669"/>
    <property type="project" value="UniProtKB-KW"/>
</dbReference>
<keyword evidence="5" id="KW-1133">Transmembrane helix</keyword>
<evidence type="ECO:0000256" key="5">
    <source>
        <dbReference type="SAM" id="Phobius"/>
    </source>
</evidence>
<evidence type="ECO:0000256" key="3">
    <source>
        <dbReference type="ARBA" id="ARBA00035112"/>
    </source>
</evidence>